<dbReference type="InterPro" id="IPR013154">
    <property type="entry name" value="ADH-like_N"/>
</dbReference>
<feature type="compositionally biased region" description="Low complexity" evidence="4">
    <location>
        <begin position="190"/>
        <end position="204"/>
    </location>
</feature>
<dbReference type="PANTHER" id="PTHR45348:SF1">
    <property type="entry name" value="TRANS-ENOYL REDUCTASE STHE"/>
    <property type="match status" value="1"/>
</dbReference>
<feature type="compositionally biased region" description="Polar residues" evidence="4">
    <location>
        <begin position="13"/>
        <end position="27"/>
    </location>
</feature>
<accession>W9YRI2</accession>
<dbReference type="Gene3D" id="3.40.50.720">
    <property type="entry name" value="NAD(P)-binding Rossmann-like Domain"/>
    <property type="match status" value="1"/>
</dbReference>
<organism evidence="6 7">
    <name type="scientific">Capronia epimyces CBS 606.96</name>
    <dbReference type="NCBI Taxonomy" id="1182542"/>
    <lineage>
        <taxon>Eukaryota</taxon>
        <taxon>Fungi</taxon>
        <taxon>Dikarya</taxon>
        <taxon>Ascomycota</taxon>
        <taxon>Pezizomycotina</taxon>
        <taxon>Eurotiomycetes</taxon>
        <taxon>Chaetothyriomycetidae</taxon>
        <taxon>Chaetothyriales</taxon>
        <taxon>Herpotrichiellaceae</taxon>
        <taxon>Capronia</taxon>
    </lineage>
</organism>
<evidence type="ECO:0000256" key="1">
    <source>
        <dbReference type="ARBA" id="ARBA00008072"/>
    </source>
</evidence>
<evidence type="ECO:0000313" key="7">
    <source>
        <dbReference type="Proteomes" id="UP000019478"/>
    </source>
</evidence>
<evidence type="ECO:0000256" key="4">
    <source>
        <dbReference type="SAM" id="MobiDB-lite"/>
    </source>
</evidence>
<evidence type="ECO:0000313" key="6">
    <source>
        <dbReference type="EMBL" id="EXJ92295.1"/>
    </source>
</evidence>
<dbReference type="RefSeq" id="XP_007729185.1">
    <property type="nucleotide sequence ID" value="XM_007730995.1"/>
</dbReference>
<dbReference type="SUPFAM" id="SSF51735">
    <property type="entry name" value="NAD(P)-binding Rossmann-fold domains"/>
    <property type="match status" value="1"/>
</dbReference>
<name>W9YRI2_9EURO</name>
<dbReference type="CDD" id="cd08249">
    <property type="entry name" value="enoyl_reductase_like"/>
    <property type="match status" value="1"/>
</dbReference>
<dbReference type="HOGENOM" id="CLU_026673_16_1_1"/>
<dbReference type="Gene3D" id="3.90.180.10">
    <property type="entry name" value="Medium-chain alcohol dehydrogenases, catalytic domain"/>
    <property type="match status" value="1"/>
</dbReference>
<dbReference type="InterPro" id="IPR047122">
    <property type="entry name" value="Trans-enoyl_RdTase-like"/>
</dbReference>
<evidence type="ECO:0000259" key="5">
    <source>
        <dbReference type="Pfam" id="PF08240"/>
    </source>
</evidence>
<dbReference type="AlphaFoldDB" id="W9YRI2"/>
<feature type="region of interest" description="Disordered" evidence="4">
    <location>
        <begin position="190"/>
        <end position="224"/>
    </location>
</feature>
<dbReference type="SUPFAM" id="SSF50129">
    <property type="entry name" value="GroES-like"/>
    <property type="match status" value="1"/>
</dbReference>
<keyword evidence="3" id="KW-0560">Oxidoreductase</keyword>
<evidence type="ECO:0000256" key="3">
    <source>
        <dbReference type="ARBA" id="ARBA00023002"/>
    </source>
</evidence>
<dbReference type="STRING" id="1182542.W9YRI2"/>
<reference evidence="6 7" key="1">
    <citation type="submission" date="2013-03" db="EMBL/GenBank/DDBJ databases">
        <title>The Genome Sequence of Capronia epimyces CBS 606.96.</title>
        <authorList>
            <consortium name="The Broad Institute Genomics Platform"/>
            <person name="Cuomo C."/>
            <person name="de Hoog S."/>
            <person name="Gorbushina A."/>
            <person name="Walker B."/>
            <person name="Young S.K."/>
            <person name="Zeng Q."/>
            <person name="Gargeya S."/>
            <person name="Fitzgerald M."/>
            <person name="Haas B."/>
            <person name="Abouelleil A."/>
            <person name="Allen A.W."/>
            <person name="Alvarado L."/>
            <person name="Arachchi H.M."/>
            <person name="Berlin A.M."/>
            <person name="Chapman S.B."/>
            <person name="Gainer-Dewar J."/>
            <person name="Goldberg J."/>
            <person name="Griggs A."/>
            <person name="Gujja S."/>
            <person name="Hansen M."/>
            <person name="Howarth C."/>
            <person name="Imamovic A."/>
            <person name="Ireland A."/>
            <person name="Larimer J."/>
            <person name="McCowan C."/>
            <person name="Murphy C."/>
            <person name="Pearson M."/>
            <person name="Poon T.W."/>
            <person name="Priest M."/>
            <person name="Roberts A."/>
            <person name="Saif S."/>
            <person name="Shea T."/>
            <person name="Sisk P."/>
            <person name="Sykes S."/>
            <person name="Wortman J."/>
            <person name="Nusbaum C."/>
            <person name="Birren B."/>
        </authorList>
    </citation>
    <scope>NUCLEOTIDE SEQUENCE [LARGE SCALE GENOMIC DNA]</scope>
    <source>
        <strain evidence="6 7">CBS 606.96</strain>
    </source>
</reference>
<dbReference type="Proteomes" id="UP000019478">
    <property type="component" value="Unassembled WGS sequence"/>
</dbReference>
<dbReference type="OrthoDB" id="48317at2759"/>
<keyword evidence="7" id="KW-1185">Reference proteome</keyword>
<keyword evidence="2" id="KW-0547">Nucleotide-binding</keyword>
<dbReference type="Pfam" id="PF08240">
    <property type="entry name" value="ADH_N"/>
    <property type="match status" value="1"/>
</dbReference>
<dbReference type="eggNOG" id="KOG1198">
    <property type="taxonomic scope" value="Eukaryota"/>
</dbReference>
<gene>
    <name evidence="6" type="ORF">A1O3_00845</name>
</gene>
<dbReference type="GeneID" id="19164985"/>
<protein>
    <recommendedName>
        <fullName evidence="5">Alcohol dehydrogenase-like N-terminal domain-containing protein</fullName>
    </recommendedName>
</protein>
<comment type="caution">
    <text evidence="6">The sequence shown here is derived from an EMBL/GenBank/DDBJ whole genome shotgun (WGS) entry which is preliminary data.</text>
</comment>
<dbReference type="EMBL" id="AMGY01000001">
    <property type="protein sequence ID" value="EXJ92295.1"/>
    <property type="molecule type" value="Genomic_DNA"/>
</dbReference>
<dbReference type="InterPro" id="IPR011032">
    <property type="entry name" value="GroES-like_sf"/>
</dbReference>
<proteinExistence type="inferred from homology"/>
<sequence>MGSNDNTKIEPNGNATTGSNSSETTPNLAFIPPPFQHAIVAEAGDRIIIRDDVPLPVLDIHEFLVRTDAWAINPSDTKMRGDFVTPGAMLGCDYAGTVVARGPGVTDSVIKIGDRVCGAQYEMNAKRPYRAAFGEFNIPTGPFWLKLPDEVSTEGGATLSAGLGTAGLALRLLGFELPFDFELDLDSDLGLGQDQSQGQGPDGQTLDTDRDGHGHTPTSVQKKQIQKQKPAYVLVYGGGTATATIAIQLLKLIDMIPITACSPVHAERLKSYGAETTFDYHEPDCANQIKTYTKNNLRYALDCITTIESTTFCFKALGRAGGKYVSLDPFTASAATRATVKTDWVLGPSLFGEGCVWPDPYARPPSPELLVYGTRLWAWAQRLLDGGRLAHHPVRVLEAEAEAGGGGGLDKVLVGMEMVAKRELRGEKCVVKLKRT</sequence>
<dbReference type="InterPro" id="IPR036291">
    <property type="entry name" value="NAD(P)-bd_dom_sf"/>
</dbReference>
<dbReference type="PANTHER" id="PTHR45348">
    <property type="entry name" value="HYPOTHETICAL OXIDOREDUCTASE (EUROFUNG)"/>
    <property type="match status" value="1"/>
</dbReference>
<evidence type="ECO:0000256" key="2">
    <source>
        <dbReference type="ARBA" id="ARBA00022741"/>
    </source>
</evidence>
<dbReference type="GO" id="GO:0000166">
    <property type="term" value="F:nucleotide binding"/>
    <property type="evidence" value="ECO:0007669"/>
    <property type="project" value="UniProtKB-KW"/>
</dbReference>
<feature type="region of interest" description="Disordered" evidence="4">
    <location>
        <begin position="1"/>
        <end position="28"/>
    </location>
</feature>
<dbReference type="GO" id="GO:0016651">
    <property type="term" value="F:oxidoreductase activity, acting on NAD(P)H"/>
    <property type="evidence" value="ECO:0007669"/>
    <property type="project" value="InterPro"/>
</dbReference>
<feature type="domain" description="Alcohol dehydrogenase-like N-terminal" evidence="5">
    <location>
        <begin position="61"/>
        <end position="119"/>
    </location>
</feature>
<comment type="similarity">
    <text evidence="1">Belongs to the zinc-containing alcohol dehydrogenase family.</text>
</comment>